<evidence type="ECO:0000256" key="5">
    <source>
        <dbReference type="ARBA" id="ARBA00023136"/>
    </source>
</evidence>
<keyword evidence="2" id="KW-1003">Cell membrane</keyword>
<reference evidence="9" key="1">
    <citation type="submission" date="2020-10" db="EMBL/GenBank/DDBJ databases">
        <title>Taxonomic study of unclassified bacteria belonging to the class Ktedonobacteria.</title>
        <authorList>
            <person name="Yabe S."/>
            <person name="Wang C.M."/>
            <person name="Zheng Y."/>
            <person name="Sakai Y."/>
            <person name="Cavaletti L."/>
            <person name="Monciardini P."/>
            <person name="Donadio S."/>
        </authorList>
    </citation>
    <scope>NUCLEOTIDE SEQUENCE</scope>
    <source>
        <strain evidence="9">SOSP1-1</strain>
    </source>
</reference>
<feature type="region of interest" description="Disordered" evidence="6">
    <location>
        <begin position="117"/>
        <end position="178"/>
    </location>
</feature>
<feature type="transmembrane region" description="Helical" evidence="7">
    <location>
        <begin position="26"/>
        <end position="55"/>
    </location>
</feature>
<sequence length="178" mass="20319">MTSHKEILYALPGISGNLPLMWIDPLFAATIFGIVSLVGVLLAMGSIVFWIWMLADCINNRRLKDDAKLIWGLIIFFTHIMGAIVYYFAEFIPHRKAERSISPPIYAPTFPPPMTPYQQGYHPSQPNAQPREGTSQKDYHSTINEPTHLTDPSPTAWKHYEEPRASYPDHFEPPLQQQ</sequence>
<feature type="compositionally biased region" description="Basic and acidic residues" evidence="6">
    <location>
        <begin position="158"/>
        <end position="172"/>
    </location>
</feature>
<gene>
    <name evidence="9" type="ORF">KSX_46350</name>
</gene>
<dbReference type="AlphaFoldDB" id="A0A8J3HYC7"/>
<accession>A0A8J3HYC7</accession>
<evidence type="ECO:0000256" key="3">
    <source>
        <dbReference type="ARBA" id="ARBA00022692"/>
    </source>
</evidence>
<protein>
    <recommendedName>
        <fullName evidence="8">Cardiolipin synthase N-terminal domain-containing protein</fullName>
    </recommendedName>
</protein>
<evidence type="ECO:0000313" key="9">
    <source>
        <dbReference type="EMBL" id="GHO46472.1"/>
    </source>
</evidence>
<feature type="transmembrane region" description="Helical" evidence="7">
    <location>
        <begin position="67"/>
        <end position="89"/>
    </location>
</feature>
<feature type="compositionally biased region" description="Polar residues" evidence="6">
    <location>
        <begin position="117"/>
        <end position="128"/>
    </location>
</feature>
<dbReference type="Proteomes" id="UP000612362">
    <property type="component" value="Unassembled WGS sequence"/>
</dbReference>
<dbReference type="EMBL" id="BNJF01000002">
    <property type="protein sequence ID" value="GHO46472.1"/>
    <property type="molecule type" value="Genomic_DNA"/>
</dbReference>
<evidence type="ECO:0000259" key="8">
    <source>
        <dbReference type="Pfam" id="PF13396"/>
    </source>
</evidence>
<evidence type="ECO:0000256" key="2">
    <source>
        <dbReference type="ARBA" id="ARBA00022475"/>
    </source>
</evidence>
<name>A0A8J3HYC7_9CHLR</name>
<dbReference type="Pfam" id="PF13396">
    <property type="entry name" value="PLDc_N"/>
    <property type="match status" value="1"/>
</dbReference>
<feature type="domain" description="Cardiolipin synthase N-terminal" evidence="8">
    <location>
        <begin position="48"/>
        <end position="89"/>
    </location>
</feature>
<evidence type="ECO:0000256" key="1">
    <source>
        <dbReference type="ARBA" id="ARBA00004651"/>
    </source>
</evidence>
<feature type="compositionally biased region" description="Polar residues" evidence="6">
    <location>
        <begin position="141"/>
        <end position="153"/>
    </location>
</feature>
<keyword evidence="5 7" id="KW-0472">Membrane</keyword>
<evidence type="ECO:0000256" key="6">
    <source>
        <dbReference type="SAM" id="MobiDB-lite"/>
    </source>
</evidence>
<organism evidence="9 10">
    <name type="scientific">Ktedonospora formicarum</name>
    <dbReference type="NCBI Taxonomy" id="2778364"/>
    <lineage>
        <taxon>Bacteria</taxon>
        <taxon>Bacillati</taxon>
        <taxon>Chloroflexota</taxon>
        <taxon>Ktedonobacteria</taxon>
        <taxon>Ktedonobacterales</taxon>
        <taxon>Ktedonobacteraceae</taxon>
        <taxon>Ktedonospora</taxon>
    </lineage>
</organism>
<evidence type="ECO:0000256" key="7">
    <source>
        <dbReference type="SAM" id="Phobius"/>
    </source>
</evidence>
<proteinExistence type="predicted"/>
<keyword evidence="4 7" id="KW-1133">Transmembrane helix</keyword>
<keyword evidence="10" id="KW-1185">Reference proteome</keyword>
<dbReference type="GO" id="GO:0005886">
    <property type="term" value="C:plasma membrane"/>
    <property type="evidence" value="ECO:0007669"/>
    <property type="project" value="UniProtKB-SubCell"/>
</dbReference>
<comment type="caution">
    <text evidence="9">The sequence shown here is derived from an EMBL/GenBank/DDBJ whole genome shotgun (WGS) entry which is preliminary data.</text>
</comment>
<dbReference type="RefSeq" id="WP_236031455.1">
    <property type="nucleotide sequence ID" value="NZ_BNJF01000002.1"/>
</dbReference>
<comment type="subcellular location">
    <subcellularLocation>
        <location evidence="1">Cell membrane</location>
        <topology evidence="1">Multi-pass membrane protein</topology>
    </subcellularLocation>
</comment>
<evidence type="ECO:0000256" key="4">
    <source>
        <dbReference type="ARBA" id="ARBA00022989"/>
    </source>
</evidence>
<evidence type="ECO:0000313" key="10">
    <source>
        <dbReference type="Proteomes" id="UP000612362"/>
    </source>
</evidence>
<dbReference type="InterPro" id="IPR027379">
    <property type="entry name" value="CLS_N"/>
</dbReference>
<keyword evidence="3 7" id="KW-0812">Transmembrane</keyword>